<dbReference type="PROSITE" id="PS50194">
    <property type="entry name" value="FILAMIN_REPEAT"/>
    <property type="match status" value="1"/>
</dbReference>
<dbReference type="SUPFAM" id="SSF53850">
    <property type="entry name" value="Periplasmic binding protein-like II"/>
    <property type="match status" value="1"/>
</dbReference>
<keyword evidence="4 14" id="KW-0812">Transmembrane</keyword>
<comment type="caution">
    <text evidence="18">The sequence shown here is derived from an EMBL/GenBank/DDBJ whole genome shotgun (WGS) entry which is preliminary data.</text>
</comment>
<dbReference type="Pfam" id="PF00211">
    <property type="entry name" value="Guanylate_cyc"/>
    <property type="match status" value="1"/>
</dbReference>
<feature type="domain" description="Guanylate cyclase" evidence="17">
    <location>
        <begin position="1069"/>
        <end position="1201"/>
    </location>
</feature>
<evidence type="ECO:0000256" key="3">
    <source>
        <dbReference type="ARBA" id="ARBA00022527"/>
    </source>
</evidence>
<dbReference type="Gene3D" id="1.10.510.10">
    <property type="entry name" value="Transferase(Phosphotransferase) domain 1"/>
    <property type="match status" value="1"/>
</dbReference>
<dbReference type="PANTHER" id="PTHR11920">
    <property type="entry name" value="GUANYLYL CYCLASE"/>
    <property type="match status" value="1"/>
</dbReference>
<organism evidence="18 19">
    <name type="scientific">Seminavis robusta</name>
    <dbReference type="NCBI Taxonomy" id="568900"/>
    <lineage>
        <taxon>Eukaryota</taxon>
        <taxon>Sar</taxon>
        <taxon>Stramenopiles</taxon>
        <taxon>Ochrophyta</taxon>
        <taxon>Bacillariophyta</taxon>
        <taxon>Bacillariophyceae</taxon>
        <taxon>Bacillariophycidae</taxon>
        <taxon>Naviculales</taxon>
        <taxon>Naviculaceae</taxon>
        <taxon>Seminavis</taxon>
    </lineage>
</organism>
<feature type="domain" description="Protein kinase" evidence="16">
    <location>
        <begin position="635"/>
        <end position="1019"/>
    </location>
</feature>
<feature type="binding site" evidence="12">
    <location>
        <position position="662"/>
    </location>
    <ligand>
        <name>ATP</name>
        <dbReference type="ChEBI" id="CHEBI:30616"/>
    </ligand>
</feature>
<evidence type="ECO:0000256" key="11">
    <source>
        <dbReference type="PROSITE-ProRule" id="PRU00087"/>
    </source>
</evidence>
<dbReference type="InterPro" id="IPR050401">
    <property type="entry name" value="Cyclic_nucleotide_synthase"/>
</dbReference>
<dbReference type="GO" id="GO:0007168">
    <property type="term" value="P:receptor guanylyl cyclase signaling pathway"/>
    <property type="evidence" value="ECO:0007669"/>
    <property type="project" value="TreeGrafter"/>
</dbReference>
<dbReference type="Gene3D" id="2.60.40.10">
    <property type="entry name" value="Immunoglobulins"/>
    <property type="match status" value="1"/>
</dbReference>
<dbReference type="InterPro" id="IPR001054">
    <property type="entry name" value="A/G_cyclase"/>
</dbReference>
<keyword evidence="3" id="KW-0723">Serine/threonine-protein kinase</keyword>
<evidence type="ECO:0000256" key="5">
    <source>
        <dbReference type="ARBA" id="ARBA00022741"/>
    </source>
</evidence>
<dbReference type="Gene3D" id="3.30.200.20">
    <property type="entry name" value="Phosphorylase Kinase, domain 1"/>
    <property type="match status" value="1"/>
</dbReference>
<dbReference type="GO" id="GO:0004016">
    <property type="term" value="F:adenylate cyclase activity"/>
    <property type="evidence" value="ECO:0007669"/>
    <property type="project" value="TreeGrafter"/>
</dbReference>
<dbReference type="Gene3D" id="3.40.190.10">
    <property type="entry name" value="Periplasmic binding protein-like II"/>
    <property type="match status" value="2"/>
</dbReference>
<evidence type="ECO:0000259" key="16">
    <source>
        <dbReference type="PROSITE" id="PS50011"/>
    </source>
</evidence>
<dbReference type="InterPro" id="IPR013783">
    <property type="entry name" value="Ig-like_fold"/>
</dbReference>
<feature type="compositionally biased region" description="Polar residues" evidence="13">
    <location>
        <begin position="690"/>
        <end position="706"/>
    </location>
</feature>
<keyword evidence="3" id="KW-0808">Transferase</keyword>
<proteinExistence type="predicted"/>
<evidence type="ECO:0000256" key="8">
    <source>
        <dbReference type="ARBA" id="ARBA00023136"/>
    </source>
</evidence>
<dbReference type="GO" id="GO:0004383">
    <property type="term" value="F:guanylate cyclase activity"/>
    <property type="evidence" value="ECO:0007669"/>
    <property type="project" value="UniProtKB-EC"/>
</dbReference>
<gene>
    <name evidence="18" type="ORF">SEMRO_826_G207750.1</name>
</gene>
<feature type="repeat" description="Filamin" evidence="11">
    <location>
        <begin position="484"/>
        <end position="553"/>
    </location>
</feature>
<dbReference type="GO" id="GO:0001653">
    <property type="term" value="F:peptide receptor activity"/>
    <property type="evidence" value="ECO:0007669"/>
    <property type="project" value="TreeGrafter"/>
</dbReference>
<dbReference type="PANTHER" id="PTHR11920:SF335">
    <property type="entry name" value="GUANYLATE CYCLASE"/>
    <property type="match status" value="1"/>
</dbReference>
<dbReference type="EC" id="4.6.1.2" evidence="2"/>
<evidence type="ECO:0000256" key="2">
    <source>
        <dbReference type="ARBA" id="ARBA00012202"/>
    </source>
</evidence>
<dbReference type="PROSITE" id="PS50011">
    <property type="entry name" value="PROTEIN_KINASE_DOM"/>
    <property type="match status" value="1"/>
</dbReference>
<dbReference type="SMART" id="SM00044">
    <property type="entry name" value="CYCc"/>
    <property type="match status" value="1"/>
</dbReference>
<feature type="chain" id="PRO_5040298946" description="guanylate cyclase" evidence="15">
    <location>
        <begin position="20"/>
        <end position="1298"/>
    </location>
</feature>
<evidence type="ECO:0000256" key="6">
    <source>
        <dbReference type="ARBA" id="ARBA00022840"/>
    </source>
</evidence>
<evidence type="ECO:0000259" key="17">
    <source>
        <dbReference type="PROSITE" id="PS50125"/>
    </source>
</evidence>
<dbReference type="CDD" id="cd07302">
    <property type="entry name" value="CHD"/>
    <property type="match status" value="1"/>
</dbReference>
<keyword evidence="18" id="KW-0675">Receptor</keyword>
<dbReference type="PRINTS" id="PR00109">
    <property type="entry name" value="TYRKINASE"/>
</dbReference>
<dbReference type="Gene3D" id="3.30.70.1230">
    <property type="entry name" value="Nucleotide cyclase"/>
    <property type="match status" value="1"/>
</dbReference>
<evidence type="ECO:0000256" key="9">
    <source>
        <dbReference type="ARBA" id="ARBA00023239"/>
    </source>
</evidence>
<evidence type="ECO:0000256" key="7">
    <source>
        <dbReference type="ARBA" id="ARBA00022989"/>
    </source>
</evidence>
<evidence type="ECO:0000313" key="19">
    <source>
        <dbReference type="Proteomes" id="UP001153069"/>
    </source>
</evidence>
<dbReference type="GO" id="GO:0005886">
    <property type="term" value="C:plasma membrane"/>
    <property type="evidence" value="ECO:0007669"/>
    <property type="project" value="TreeGrafter"/>
</dbReference>
<dbReference type="InterPro" id="IPR011009">
    <property type="entry name" value="Kinase-like_dom_sf"/>
</dbReference>
<dbReference type="PROSITE" id="PS00107">
    <property type="entry name" value="PROTEIN_KINASE_ATP"/>
    <property type="match status" value="1"/>
</dbReference>
<dbReference type="SUPFAM" id="SSF55073">
    <property type="entry name" value="Nucleotide cyclase"/>
    <property type="match status" value="1"/>
</dbReference>
<evidence type="ECO:0000256" key="14">
    <source>
        <dbReference type="SAM" id="Phobius"/>
    </source>
</evidence>
<dbReference type="GO" id="GO:0035556">
    <property type="term" value="P:intracellular signal transduction"/>
    <property type="evidence" value="ECO:0007669"/>
    <property type="project" value="InterPro"/>
</dbReference>
<dbReference type="EMBL" id="CAICTM010000825">
    <property type="protein sequence ID" value="CAB9517043.1"/>
    <property type="molecule type" value="Genomic_DNA"/>
</dbReference>
<name>A0A9N8HJ18_9STRA</name>
<keyword evidence="5 12" id="KW-0547">Nucleotide-binding</keyword>
<evidence type="ECO:0000256" key="4">
    <source>
        <dbReference type="ARBA" id="ARBA00022692"/>
    </source>
</evidence>
<keyword evidence="9" id="KW-0456">Lyase</keyword>
<dbReference type="PROSITE" id="PS50125">
    <property type="entry name" value="GUANYLATE_CYCLASE_2"/>
    <property type="match status" value="1"/>
</dbReference>
<evidence type="ECO:0000256" key="1">
    <source>
        <dbReference type="ARBA" id="ARBA00004167"/>
    </source>
</evidence>
<evidence type="ECO:0000256" key="12">
    <source>
        <dbReference type="PROSITE-ProRule" id="PRU10141"/>
    </source>
</evidence>
<dbReference type="InterPro" id="IPR000719">
    <property type="entry name" value="Prot_kinase_dom"/>
</dbReference>
<reference evidence="18" key="1">
    <citation type="submission" date="2020-06" db="EMBL/GenBank/DDBJ databases">
        <authorList>
            <consortium name="Plant Systems Biology data submission"/>
        </authorList>
    </citation>
    <scope>NUCLEOTIDE SEQUENCE</scope>
    <source>
        <strain evidence="18">D6</strain>
    </source>
</reference>
<dbReference type="InterPro" id="IPR014756">
    <property type="entry name" value="Ig_E-set"/>
</dbReference>
<dbReference type="Pfam" id="PF07714">
    <property type="entry name" value="PK_Tyr_Ser-Thr"/>
    <property type="match status" value="1"/>
</dbReference>
<protein>
    <recommendedName>
        <fullName evidence="2">guanylate cyclase</fullName>
        <ecNumber evidence="2">4.6.1.2</ecNumber>
    </recommendedName>
</protein>
<evidence type="ECO:0000256" key="15">
    <source>
        <dbReference type="SAM" id="SignalP"/>
    </source>
</evidence>
<dbReference type="PROSITE" id="PS00108">
    <property type="entry name" value="PROTEIN_KINASE_ST"/>
    <property type="match status" value="1"/>
</dbReference>
<accession>A0A9N8HJ18</accession>
<keyword evidence="19" id="KW-1185">Reference proteome</keyword>
<dbReference type="GO" id="GO:0004674">
    <property type="term" value="F:protein serine/threonine kinase activity"/>
    <property type="evidence" value="ECO:0007669"/>
    <property type="project" value="UniProtKB-KW"/>
</dbReference>
<comment type="subcellular location">
    <subcellularLocation>
        <location evidence="1">Membrane</location>
        <topology evidence="1">Single-pass membrane protein</topology>
    </subcellularLocation>
</comment>
<keyword evidence="6 12" id="KW-0067">ATP-binding</keyword>
<dbReference type="InterPro" id="IPR029787">
    <property type="entry name" value="Nucleotide_cyclase"/>
</dbReference>
<dbReference type="InterPro" id="IPR008271">
    <property type="entry name" value="Ser/Thr_kinase_AS"/>
</dbReference>
<keyword evidence="3" id="KW-0418">Kinase</keyword>
<feature type="transmembrane region" description="Helical" evidence="14">
    <location>
        <begin position="593"/>
        <end position="614"/>
    </location>
</feature>
<evidence type="ECO:0000313" key="18">
    <source>
        <dbReference type="EMBL" id="CAB9517043.1"/>
    </source>
</evidence>
<dbReference type="SMART" id="SM00220">
    <property type="entry name" value="S_TKc"/>
    <property type="match status" value="1"/>
</dbReference>
<evidence type="ECO:0000256" key="10">
    <source>
        <dbReference type="ARBA" id="ARBA00023293"/>
    </source>
</evidence>
<evidence type="ECO:0000256" key="13">
    <source>
        <dbReference type="SAM" id="MobiDB-lite"/>
    </source>
</evidence>
<dbReference type="OrthoDB" id="39098at2759"/>
<dbReference type="GO" id="GO:0005524">
    <property type="term" value="F:ATP binding"/>
    <property type="evidence" value="ECO:0007669"/>
    <property type="project" value="UniProtKB-UniRule"/>
</dbReference>
<feature type="region of interest" description="Disordered" evidence="13">
    <location>
        <begin position="671"/>
        <end position="732"/>
    </location>
</feature>
<keyword evidence="8 14" id="KW-0472">Membrane</keyword>
<dbReference type="Pfam" id="PF12974">
    <property type="entry name" value="Phosphonate-bd"/>
    <property type="match status" value="1"/>
</dbReference>
<feature type="signal peptide" evidence="15">
    <location>
        <begin position="1"/>
        <end position="19"/>
    </location>
</feature>
<keyword evidence="10" id="KW-0141">cGMP biosynthesis</keyword>
<keyword evidence="15" id="KW-0732">Signal</keyword>
<keyword evidence="7 14" id="KW-1133">Transmembrane helix</keyword>
<dbReference type="InterPro" id="IPR017441">
    <property type="entry name" value="Protein_kinase_ATP_BS"/>
</dbReference>
<dbReference type="InterPro" id="IPR017868">
    <property type="entry name" value="Filamin/ABP280_repeat-like"/>
</dbReference>
<dbReference type="SUPFAM" id="SSF81296">
    <property type="entry name" value="E set domains"/>
    <property type="match status" value="1"/>
</dbReference>
<sequence length="1298" mass="145098">MLWTTWITTALLMATAVQGQTNERDAKDIQLEVFPYLPDEQEDEATEADQAQDIVACQDALCQKTRHPFDPRVHKRHYKVGIHAIRGLEAAEEEYKMAFETYLTQTAGRRFDPPVDFTIVAATMNGIFEQLEDDSLDFLYVNPGVYSCVGVEFGANPLATIISRLEVRGLTWDLDVFGGVIFTRSSNYDINTIEDLRDKIIGAGSISMIMAGQLQFYEMQRAGLSYVMDPKQVVFTYNQDEVVQGVLDGVFDAGFVRTEQLERSSHDIDEFKVLHPRVFVMDDGSLFPFLHSTDIYPEWPVAALPHVPADVAMEVQEALLAFQGHAEVGQQIQNGAEFAPPRCDTTEEVAKLAWNASIVGEIAGFRNPMSYFEVRTMHEAAGFIKKNDRGDWTCTRANAGSLYDSFDCPEGYYKLNPEAYNASCPEVGLSCKEGHDCYCKPCMKAHDVDVFECNHTDGYVHETRYRGCDKMEVCGSIQQRGNIQFRVRDNLRRAGSEVSVKMHSVRGIEEVPVTTVDDFNYKFNWTHPKVGEGIMEVSINGVQISTSPFQVEVVERDCELDHPGHNMHASADGECVCSDGTFHIAGKCISATIVAIVASLFLLVLATIAGVFLIRYKTYLNDKAWMVALEELHFNVPAEVIGQGSSGVVLKAEYRGTDVAIKQAIKAKANRESSSGKGAPKRIQAPSDLRASQTDCSRRNSCSGSAHSCELDGSSAPDDTETEAIGVDPETGLRSTSECAEITSLGFLRCDHRNLRPWDLFCFWKGHYTFSPSIRFQDSVLGQSASVRRKSLGAKVCPWFSKQAWKEEEFISEMRVLSRLRHPCITTVMGAVISHSHTPMLVLEFMEYGSLYDLLRNDSMHLAGDIILQVCRDVAQGLRYLHSSHPPVFHGDMKSKNILVDGRFRAKLCDFGLSDKTANLVTGTPCWMAPEYLTCRSRYDCSCDIYSMGIIIWEIYARKNPYEGEQLLDVLRKVCNRNINKRPAIEETFPPKMVELMQKCWSPDPLTRPHATSLDTSLLDMNPRDAEPLDVKKADLSGQKLCDELFPAHIAASLKAGKKVDPEQHNLVTIIFSEIVGFHRISETSSPAKVCNMLGRLFQTFDKLSKAKGVFKVETVGDNYMGVTNLNGSQRSSHVKQVAEMAVDMVNEANRVLVDEDAPEKGFVSVLVGFHSGPVVSNVIGSLNPRYGLFGDTVNTASRMESNSLPNHILCSEYSVRLLREQAPDFPIRRRGKIEVKGKGTMTTFWVGDRLISVRNKKAVEQPNQANKKVDFAVDKREGKRRLDFPVEYSTRHMEVFA</sequence>
<dbReference type="Proteomes" id="UP001153069">
    <property type="component" value="Unassembled WGS sequence"/>
</dbReference>
<dbReference type="SUPFAM" id="SSF56112">
    <property type="entry name" value="Protein kinase-like (PK-like)"/>
    <property type="match status" value="1"/>
</dbReference>
<dbReference type="InterPro" id="IPR001245">
    <property type="entry name" value="Ser-Thr/Tyr_kinase_cat_dom"/>
</dbReference>